<dbReference type="SUPFAM" id="SSF161098">
    <property type="entry name" value="MetI-like"/>
    <property type="match status" value="1"/>
</dbReference>
<comment type="function">
    <text evidence="1 11">Part of the binding-protein-dependent transport system for molybdenum; probably responsible for the translocation of the substrate across the membrane.</text>
</comment>
<gene>
    <name evidence="13" type="primary">modB</name>
    <name evidence="13" type="ORF">I5M07_14600</name>
</gene>
<dbReference type="Gene3D" id="1.10.3720.10">
    <property type="entry name" value="MetI-like"/>
    <property type="match status" value="1"/>
</dbReference>
<feature type="transmembrane region" description="Helical" evidence="10">
    <location>
        <begin position="41"/>
        <end position="64"/>
    </location>
</feature>
<dbReference type="CDD" id="cd06261">
    <property type="entry name" value="TM_PBP2"/>
    <property type="match status" value="1"/>
</dbReference>
<keyword evidence="6 11" id="KW-0500">Molybdenum</keyword>
<proteinExistence type="inferred from homology"/>
<dbReference type="InterPro" id="IPR035906">
    <property type="entry name" value="MetI-like_sf"/>
</dbReference>
<feature type="transmembrane region" description="Helical" evidence="10">
    <location>
        <begin position="193"/>
        <end position="214"/>
    </location>
</feature>
<dbReference type="RefSeq" id="WP_200107186.1">
    <property type="nucleotide sequence ID" value="NZ_JAEHFV010000008.1"/>
</dbReference>
<dbReference type="EMBL" id="JAEHFV010000008">
    <property type="protein sequence ID" value="MBK0371062.1"/>
    <property type="molecule type" value="Genomic_DNA"/>
</dbReference>
<evidence type="ECO:0000256" key="2">
    <source>
        <dbReference type="ARBA" id="ARBA00004651"/>
    </source>
</evidence>
<dbReference type="Pfam" id="PF00528">
    <property type="entry name" value="BPD_transp_1"/>
    <property type="match status" value="1"/>
</dbReference>
<keyword evidence="14" id="KW-1185">Reference proteome</keyword>
<evidence type="ECO:0000256" key="9">
    <source>
        <dbReference type="ARBA" id="ARBA00023136"/>
    </source>
</evidence>
<keyword evidence="7 10" id="KW-0812">Transmembrane</keyword>
<evidence type="ECO:0000256" key="5">
    <source>
        <dbReference type="ARBA" id="ARBA00022475"/>
    </source>
</evidence>
<evidence type="ECO:0000256" key="11">
    <source>
        <dbReference type="RuleBase" id="RU365097"/>
    </source>
</evidence>
<dbReference type="InterPro" id="IPR011867">
    <property type="entry name" value="ModB_ABC"/>
</dbReference>
<organism evidence="13 14">
    <name type="scientific">Flavobacterium agrisoli</name>
    <dbReference type="NCBI Taxonomy" id="2793066"/>
    <lineage>
        <taxon>Bacteria</taxon>
        <taxon>Pseudomonadati</taxon>
        <taxon>Bacteroidota</taxon>
        <taxon>Flavobacteriia</taxon>
        <taxon>Flavobacteriales</taxon>
        <taxon>Flavobacteriaceae</taxon>
        <taxon>Flavobacterium</taxon>
    </lineage>
</organism>
<feature type="domain" description="ABC transmembrane type-1" evidence="12">
    <location>
        <begin position="7"/>
        <end position="211"/>
    </location>
</feature>
<evidence type="ECO:0000256" key="8">
    <source>
        <dbReference type="ARBA" id="ARBA00022989"/>
    </source>
</evidence>
<evidence type="ECO:0000256" key="3">
    <source>
        <dbReference type="ARBA" id="ARBA00007069"/>
    </source>
</evidence>
<comment type="caution">
    <text evidence="13">The sequence shown here is derived from an EMBL/GenBank/DDBJ whole genome shotgun (WGS) entry which is preliminary data.</text>
</comment>
<feature type="transmembrane region" description="Helical" evidence="10">
    <location>
        <begin position="144"/>
        <end position="166"/>
    </location>
</feature>
<accession>A0A934PNY9</accession>
<dbReference type="GO" id="GO:0005886">
    <property type="term" value="C:plasma membrane"/>
    <property type="evidence" value="ECO:0007669"/>
    <property type="project" value="UniProtKB-SubCell"/>
</dbReference>
<keyword evidence="4 10" id="KW-0813">Transport</keyword>
<dbReference type="PANTHER" id="PTHR30183">
    <property type="entry name" value="MOLYBDENUM TRANSPORT SYSTEM PERMEASE PROTEIN MODB"/>
    <property type="match status" value="1"/>
</dbReference>
<comment type="similarity">
    <text evidence="3 11">Belongs to the binding-protein-dependent transport system permease family. CysTW subfamily.</text>
</comment>
<dbReference type="PANTHER" id="PTHR30183:SF8">
    <property type="entry name" value="MOLYBDENUM TRANSPORT SYSTEM PERMEASE"/>
    <property type="match status" value="1"/>
</dbReference>
<keyword evidence="9 10" id="KW-0472">Membrane</keyword>
<keyword evidence="8 10" id="KW-1133">Transmembrane helix</keyword>
<dbReference type="GO" id="GO:0015098">
    <property type="term" value="F:molybdate ion transmembrane transporter activity"/>
    <property type="evidence" value="ECO:0007669"/>
    <property type="project" value="UniProtKB-UniRule"/>
</dbReference>
<feature type="transmembrane region" description="Helical" evidence="10">
    <location>
        <begin position="84"/>
        <end position="104"/>
    </location>
</feature>
<name>A0A934PNY9_9FLAO</name>
<sequence>MIDFAPLYVTLKLALTTTFLLFLVGLPLAYWLAYSKAKSKIILEAIVSLPLVLPPSVLGFYLLLAFSPENAFGHFLENYFDIRLVFTFSGLVVASVLYSLPFMVQPLQSGFQSLPPNISQAAYTLGKNKWQTLIHVQLPNMKTAMVTAIVLSFAHTIGEFGVVLMVGGSIPNETKVVSIAVFDEVTAMNYETAAIYSSILLVFSFLILIGVYGFKNRFAKISPLS</sequence>
<dbReference type="PROSITE" id="PS50928">
    <property type="entry name" value="ABC_TM1"/>
    <property type="match status" value="1"/>
</dbReference>
<comment type="subcellular location">
    <subcellularLocation>
        <location evidence="2 10">Cell membrane</location>
        <topology evidence="2 10">Multi-pass membrane protein</topology>
    </subcellularLocation>
</comment>
<dbReference type="AlphaFoldDB" id="A0A934PNY9"/>
<protein>
    <recommendedName>
        <fullName evidence="11">Molybdenum transport system permease</fullName>
    </recommendedName>
</protein>
<evidence type="ECO:0000259" key="12">
    <source>
        <dbReference type="PROSITE" id="PS50928"/>
    </source>
</evidence>
<dbReference type="Proteomes" id="UP000609172">
    <property type="component" value="Unassembled WGS sequence"/>
</dbReference>
<dbReference type="NCBIfam" id="TIGR02141">
    <property type="entry name" value="modB_ABC"/>
    <property type="match status" value="1"/>
</dbReference>
<evidence type="ECO:0000313" key="14">
    <source>
        <dbReference type="Proteomes" id="UP000609172"/>
    </source>
</evidence>
<reference evidence="13" key="1">
    <citation type="submission" date="2020-12" db="EMBL/GenBank/DDBJ databases">
        <title>Bacterial novel species Flavobacterium sp. SE-1-e isolated from soil.</title>
        <authorList>
            <person name="Jung H.-Y."/>
        </authorList>
    </citation>
    <scope>NUCLEOTIDE SEQUENCE</scope>
    <source>
        <strain evidence="13">SE-1-e</strain>
    </source>
</reference>
<evidence type="ECO:0000256" key="4">
    <source>
        <dbReference type="ARBA" id="ARBA00022448"/>
    </source>
</evidence>
<feature type="transmembrane region" description="Helical" evidence="10">
    <location>
        <begin position="13"/>
        <end position="34"/>
    </location>
</feature>
<evidence type="ECO:0000313" key="13">
    <source>
        <dbReference type="EMBL" id="MBK0371062.1"/>
    </source>
</evidence>
<keyword evidence="5 11" id="KW-1003">Cell membrane</keyword>
<evidence type="ECO:0000256" key="1">
    <source>
        <dbReference type="ARBA" id="ARBA00002949"/>
    </source>
</evidence>
<dbReference type="InterPro" id="IPR000515">
    <property type="entry name" value="MetI-like"/>
</dbReference>
<evidence type="ECO:0000256" key="6">
    <source>
        <dbReference type="ARBA" id="ARBA00022505"/>
    </source>
</evidence>
<evidence type="ECO:0000256" key="10">
    <source>
        <dbReference type="RuleBase" id="RU363032"/>
    </source>
</evidence>
<evidence type="ECO:0000256" key="7">
    <source>
        <dbReference type="ARBA" id="ARBA00022692"/>
    </source>
</evidence>